<keyword evidence="5" id="KW-0804">Transcription</keyword>
<dbReference type="EMBL" id="JBHMBW010000012">
    <property type="protein sequence ID" value="MFB9624313.1"/>
    <property type="molecule type" value="Genomic_DNA"/>
</dbReference>
<evidence type="ECO:0000256" key="6">
    <source>
        <dbReference type="PROSITE-ProRule" id="PRU00169"/>
    </source>
</evidence>
<dbReference type="CDD" id="cd00383">
    <property type="entry name" value="trans_reg_C"/>
    <property type="match status" value="1"/>
</dbReference>
<dbReference type="InterPro" id="IPR016032">
    <property type="entry name" value="Sig_transdc_resp-reg_C-effctor"/>
</dbReference>
<evidence type="ECO:0000313" key="10">
    <source>
        <dbReference type="EMBL" id="MFB9624313.1"/>
    </source>
</evidence>
<dbReference type="PROSITE" id="PS50110">
    <property type="entry name" value="RESPONSE_REGULATORY"/>
    <property type="match status" value="1"/>
</dbReference>
<dbReference type="SMART" id="SM00862">
    <property type="entry name" value="Trans_reg_C"/>
    <property type="match status" value="1"/>
</dbReference>
<keyword evidence="3" id="KW-0805">Transcription regulation</keyword>
<accession>A0ABV5RY67</accession>
<dbReference type="Gene3D" id="6.10.250.690">
    <property type="match status" value="1"/>
</dbReference>
<keyword evidence="2" id="KW-0902">Two-component regulatory system</keyword>
<dbReference type="Pfam" id="PF00072">
    <property type="entry name" value="Response_reg"/>
    <property type="match status" value="1"/>
</dbReference>
<keyword evidence="1 6" id="KW-0597">Phosphoprotein</keyword>
<protein>
    <submittedName>
        <fullName evidence="10">Response regulator transcription factor</fullName>
    </submittedName>
</protein>
<name>A0ABV5RY67_9ACTN</name>
<dbReference type="PROSITE" id="PS51755">
    <property type="entry name" value="OMPR_PHOB"/>
    <property type="match status" value="1"/>
</dbReference>
<keyword evidence="4 7" id="KW-0238">DNA-binding</keyword>
<evidence type="ECO:0000256" key="7">
    <source>
        <dbReference type="PROSITE-ProRule" id="PRU01091"/>
    </source>
</evidence>
<feature type="domain" description="Response regulatory" evidence="8">
    <location>
        <begin position="129"/>
        <end position="242"/>
    </location>
</feature>
<dbReference type="CDD" id="cd17574">
    <property type="entry name" value="REC_OmpR"/>
    <property type="match status" value="1"/>
</dbReference>
<dbReference type="InterPro" id="IPR036388">
    <property type="entry name" value="WH-like_DNA-bd_sf"/>
</dbReference>
<gene>
    <name evidence="10" type="ORF">ACFFSA_14600</name>
</gene>
<dbReference type="PANTHER" id="PTHR48111:SF1">
    <property type="entry name" value="TWO-COMPONENT RESPONSE REGULATOR ORR33"/>
    <property type="match status" value="1"/>
</dbReference>
<comment type="caution">
    <text evidence="10">The sequence shown here is derived from an EMBL/GenBank/DDBJ whole genome shotgun (WGS) entry which is preliminary data.</text>
</comment>
<reference evidence="10 11" key="1">
    <citation type="submission" date="2024-09" db="EMBL/GenBank/DDBJ databases">
        <authorList>
            <person name="Sun Q."/>
            <person name="Mori K."/>
        </authorList>
    </citation>
    <scope>NUCLEOTIDE SEQUENCE [LARGE SCALE GENOMIC DNA]</scope>
    <source>
        <strain evidence="10 11">JCM 3143</strain>
    </source>
</reference>
<dbReference type="SUPFAM" id="SSF52172">
    <property type="entry name" value="CheY-like"/>
    <property type="match status" value="1"/>
</dbReference>
<evidence type="ECO:0000259" key="8">
    <source>
        <dbReference type="PROSITE" id="PS50110"/>
    </source>
</evidence>
<organism evidence="10 11">
    <name type="scientific">Nonomuraea helvata</name>
    <dbReference type="NCBI Taxonomy" id="37484"/>
    <lineage>
        <taxon>Bacteria</taxon>
        <taxon>Bacillati</taxon>
        <taxon>Actinomycetota</taxon>
        <taxon>Actinomycetes</taxon>
        <taxon>Streptosporangiales</taxon>
        <taxon>Streptosporangiaceae</taxon>
        <taxon>Nonomuraea</taxon>
    </lineage>
</organism>
<evidence type="ECO:0000256" key="4">
    <source>
        <dbReference type="ARBA" id="ARBA00023125"/>
    </source>
</evidence>
<dbReference type="Pfam" id="PF00486">
    <property type="entry name" value="Trans_reg_C"/>
    <property type="match status" value="1"/>
</dbReference>
<evidence type="ECO:0000256" key="5">
    <source>
        <dbReference type="ARBA" id="ARBA00023163"/>
    </source>
</evidence>
<evidence type="ECO:0000313" key="11">
    <source>
        <dbReference type="Proteomes" id="UP001589532"/>
    </source>
</evidence>
<dbReference type="PANTHER" id="PTHR48111">
    <property type="entry name" value="REGULATOR OF RPOS"/>
    <property type="match status" value="1"/>
</dbReference>
<dbReference type="SMART" id="SM00448">
    <property type="entry name" value="REC"/>
    <property type="match status" value="1"/>
</dbReference>
<dbReference type="Proteomes" id="UP001589532">
    <property type="component" value="Unassembled WGS sequence"/>
</dbReference>
<proteinExistence type="predicted"/>
<sequence>MESASGMCLACDEPLTAVADVGRPRRYCSATCRSAARRARQREKAISAAGLKQCSTTVAGHSCTRDAEFALVVSGEECRACATCYEATLAFLIDQGVPADSIEVTRLTTPSVGTSKSAPAIRKSVKRGRILLVEDDITISEPLRRYLNRAGYNTTVEYDGPSGLREAYAGRPDLILLDLGLPEMDGIEVLRRLRAVSDVPVIIVTARSDLDDRMLGLTVGADDYLVKPFHLVELLARIERVLHRRNLSVQWTEEIYDDGLIRLDSARREAHAAGSRLNLTPTEFRLLNLLVRRAGAVQPLDTILAHVWDDPSVTTTGRVKFTISRLRRKLDCTAAGSASIVSARGVGYLYRPPTKRAEAVAETSTSTAGYGHAAHVLSILNADDQML</sequence>
<dbReference type="RefSeq" id="WP_344985694.1">
    <property type="nucleotide sequence ID" value="NZ_BAAAXV010000001.1"/>
</dbReference>
<evidence type="ECO:0000256" key="2">
    <source>
        <dbReference type="ARBA" id="ARBA00023012"/>
    </source>
</evidence>
<evidence type="ECO:0000256" key="3">
    <source>
        <dbReference type="ARBA" id="ARBA00023015"/>
    </source>
</evidence>
<keyword evidence="11" id="KW-1185">Reference proteome</keyword>
<feature type="modified residue" description="4-aspartylphosphate" evidence="6">
    <location>
        <position position="178"/>
    </location>
</feature>
<dbReference type="Gene3D" id="3.40.50.2300">
    <property type="match status" value="1"/>
</dbReference>
<dbReference type="InterPro" id="IPR001789">
    <property type="entry name" value="Sig_transdc_resp-reg_receiver"/>
</dbReference>
<dbReference type="InterPro" id="IPR001867">
    <property type="entry name" value="OmpR/PhoB-type_DNA-bd"/>
</dbReference>
<dbReference type="Gene3D" id="1.10.10.10">
    <property type="entry name" value="Winged helix-like DNA-binding domain superfamily/Winged helix DNA-binding domain"/>
    <property type="match status" value="1"/>
</dbReference>
<dbReference type="InterPro" id="IPR011006">
    <property type="entry name" value="CheY-like_superfamily"/>
</dbReference>
<evidence type="ECO:0000256" key="1">
    <source>
        <dbReference type="ARBA" id="ARBA00022553"/>
    </source>
</evidence>
<feature type="DNA-binding region" description="OmpR/PhoB-type" evidence="7">
    <location>
        <begin position="253"/>
        <end position="352"/>
    </location>
</feature>
<dbReference type="InterPro" id="IPR039420">
    <property type="entry name" value="WalR-like"/>
</dbReference>
<feature type="domain" description="OmpR/PhoB-type" evidence="9">
    <location>
        <begin position="253"/>
        <end position="352"/>
    </location>
</feature>
<evidence type="ECO:0000259" key="9">
    <source>
        <dbReference type="PROSITE" id="PS51755"/>
    </source>
</evidence>
<dbReference type="SUPFAM" id="SSF46894">
    <property type="entry name" value="C-terminal effector domain of the bipartite response regulators"/>
    <property type="match status" value="1"/>
</dbReference>